<feature type="compositionally biased region" description="Low complexity" evidence="1">
    <location>
        <begin position="195"/>
        <end position="221"/>
    </location>
</feature>
<gene>
    <name evidence="3" type="ORF">SEPCBS119000_005748</name>
</gene>
<accession>A0ABP0DZ73</accession>
<protein>
    <submittedName>
        <fullName evidence="3">Uncharacterized protein</fullName>
    </submittedName>
</protein>
<keyword evidence="4" id="KW-1185">Reference proteome</keyword>
<feature type="transmembrane region" description="Helical" evidence="2">
    <location>
        <begin position="227"/>
        <end position="249"/>
    </location>
</feature>
<sequence length="342" mass="34454">MSSVVALTTTFTPAPSCTINIYQESFSTGLTCVVGTQVVPCNYFHLGVDSSTSDCLPSGWGTASDAYFSPGICPTGYTQACQNVTGSETVATCCPTGFECGTNSYWPWWVTNFCTYTVTSGQVLAYTSSILGEGEVVFTTTDRGDQGINAFGIQIRYQSTDFVSSSTPTSTPAPTSATAGTASATGQTTGGSGSGSSSSASPTGGSSSDNGGHSSSSSGGLSTGAKAGIGIGVALGVVAFLGIIILLFIRKRRTAAAAAASGSGEGGLEGEGAMANMNVGPSSPDPRGSGIAYTGLSTTGSPAPEQQKYYSPDSAATPPMAEAPTNSWTMPVELPADQPQRY</sequence>
<comment type="caution">
    <text evidence="3">The sequence shown here is derived from an EMBL/GenBank/DDBJ whole genome shotgun (WGS) entry which is preliminary data.</text>
</comment>
<evidence type="ECO:0000256" key="1">
    <source>
        <dbReference type="SAM" id="MobiDB-lite"/>
    </source>
</evidence>
<proteinExistence type="predicted"/>
<keyword evidence="2" id="KW-0472">Membrane</keyword>
<name>A0ABP0DZ73_9PEZI</name>
<evidence type="ECO:0000313" key="4">
    <source>
        <dbReference type="Proteomes" id="UP001642502"/>
    </source>
</evidence>
<organism evidence="3 4">
    <name type="scientific">Sporothrix epigloea</name>
    <dbReference type="NCBI Taxonomy" id="1892477"/>
    <lineage>
        <taxon>Eukaryota</taxon>
        <taxon>Fungi</taxon>
        <taxon>Dikarya</taxon>
        <taxon>Ascomycota</taxon>
        <taxon>Pezizomycotina</taxon>
        <taxon>Sordariomycetes</taxon>
        <taxon>Sordariomycetidae</taxon>
        <taxon>Ophiostomatales</taxon>
        <taxon>Ophiostomataceae</taxon>
        <taxon>Sporothrix</taxon>
    </lineage>
</organism>
<dbReference type="Proteomes" id="UP001642502">
    <property type="component" value="Unassembled WGS sequence"/>
</dbReference>
<keyword evidence="2" id="KW-0812">Transmembrane</keyword>
<dbReference type="EMBL" id="CAWUON010000116">
    <property type="protein sequence ID" value="CAK7273609.1"/>
    <property type="molecule type" value="Genomic_DNA"/>
</dbReference>
<evidence type="ECO:0000256" key="2">
    <source>
        <dbReference type="SAM" id="Phobius"/>
    </source>
</evidence>
<feature type="compositionally biased region" description="Low complexity" evidence="1">
    <location>
        <begin position="164"/>
        <end position="187"/>
    </location>
</feature>
<feature type="region of interest" description="Disordered" evidence="1">
    <location>
        <begin position="164"/>
        <end position="221"/>
    </location>
</feature>
<keyword evidence="2" id="KW-1133">Transmembrane helix</keyword>
<reference evidence="3 4" key="1">
    <citation type="submission" date="2024-01" db="EMBL/GenBank/DDBJ databases">
        <authorList>
            <person name="Allen C."/>
            <person name="Tagirdzhanova G."/>
        </authorList>
    </citation>
    <scope>NUCLEOTIDE SEQUENCE [LARGE SCALE GENOMIC DNA]</scope>
    <source>
        <strain evidence="3 4">CBS 119000</strain>
    </source>
</reference>
<evidence type="ECO:0000313" key="3">
    <source>
        <dbReference type="EMBL" id="CAK7273609.1"/>
    </source>
</evidence>
<feature type="region of interest" description="Disordered" evidence="1">
    <location>
        <begin position="261"/>
        <end position="342"/>
    </location>
</feature>